<proteinExistence type="predicted"/>
<organism evidence="1 2">
    <name type="scientific">Ferrimonas pelagia</name>
    <dbReference type="NCBI Taxonomy" id="1177826"/>
    <lineage>
        <taxon>Bacteria</taxon>
        <taxon>Pseudomonadati</taxon>
        <taxon>Pseudomonadota</taxon>
        <taxon>Gammaproteobacteria</taxon>
        <taxon>Alteromonadales</taxon>
        <taxon>Ferrimonadaceae</taxon>
        <taxon>Ferrimonas</taxon>
    </lineage>
</organism>
<keyword evidence="2" id="KW-1185">Reference proteome</keyword>
<name>A0ABP9EFK5_9GAMM</name>
<dbReference type="Proteomes" id="UP001499988">
    <property type="component" value="Unassembled WGS sequence"/>
</dbReference>
<accession>A0ABP9EFK5</accession>
<gene>
    <name evidence="1" type="ORF">GCM10023333_07740</name>
</gene>
<protein>
    <submittedName>
        <fullName evidence="1">Uncharacterized protein</fullName>
    </submittedName>
</protein>
<comment type="caution">
    <text evidence="1">The sequence shown here is derived from an EMBL/GenBank/DDBJ whole genome shotgun (WGS) entry which is preliminary data.</text>
</comment>
<dbReference type="EMBL" id="BAABJZ010000009">
    <property type="protein sequence ID" value="GAA4876931.1"/>
    <property type="molecule type" value="Genomic_DNA"/>
</dbReference>
<evidence type="ECO:0000313" key="2">
    <source>
        <dbReference type="Proteomes" id="UP001499988"/>
    </source>
</evidence>
<sequence>MPNTVDDAKINKRRAKDSSFIFLLPSAKDNKLAISAIQDINVYNGFSDPVLNRLYM</sequence>
<evidence type="ECO:0000313" key="1">
    <source>
        <dbReference type="EMBL" id="GAA4876931.1"/>
    </source>
</evidence>
<reference evidence="2" key="1">
    <citation type="journal article" date="2019" name="Int. J. Syst. Evol. Microbiol.">
        <title>The Global Catalogue of Microorganisms (GCM) 10K type strain sequencing project: providing services to taxonomists for standard genome sequencing and annotation.</title>
        <authorList>
            <consortium name="The Broad Institute Genomics Platform"/>
            <consortium name="The Broad Institute Genome Sequencing Center for Infectious Disease"/>
            <person name="Wu L."/>
            <person name="Ma J."/>
        </authorList>
    </citation>
    <scope>NUCLEOTIDE SEQUENCE [LARGE SCALE GENOMIC DNA]</scope>
    <source>
        <strain evidence="2">JCM 18401</strain>
    </source>
</reference>